<dbReference type="OrthoDB" id="10050144at2759"/>
<dbReference type="EMBL" id="CAJOBE010000027">
    <property type="protein sequence ID" value="CAF3544465.1"/>
    <property type="molecule type" value="Genomic_DNA"/>
</dbReference>
<comment type="caution">
    <text evidence="2">The sequence shown here is derived from an EMBL/GenBank/DDBJ whole genome shotgun (WGS) entry which is preliminary data.</text>
</comment>
<organism evidence="2 6">
    <name type="scientific">Rotaria sordida</name>
    <dbReference type="NCBI Taxonomy" id="392033"/>
    <lineage>
        <taxon>Eukaryota</taxon>
        <taxon>Metazoa</taxon>
        <taxon>Spiralia</taxon>
        <taxon>Gnathifera</taxon>
        <taxon>Rotifera</taxon>
        <taxon>Eurotatoria</taxon>
        <taxon>Bdelloidea</taxon>
        <taxon>Philodinida</taxon>
        <taxon>Philodinidae</taxon>
        <taxon>Rotaria</taxon>
    </lineage>
</organism>
<dbReference type="Proteomes" id="UP000663889">
    <property type="component" value="Unassembled WGS sequence"/>
</dbReference>
<dbReference type="EMBL" id="CAJNOU010000217">
    <property type="protein sequence ID" value="CAF0919732.1"/>
    <property type="molecule type" value="Genomic_DNA"/>
</dbReference>
<evidence type="ECO:0000313" key="5">
    <source>
        <dbReference type="EMBL" id="CAF3544465.1"/>
    </source>
</evidence>
<evidence type="ECO:0000313" key="4">
    <source>
        <dbReference type="EMBL" id="CAF3493235.1"/>
    </source>
</evidence>
<sequence>MNLIKNHFERLANELMHEIFDYLSSNDVIESFSHLNKRFTIVLSQRLLKIDLSHLTKSQYENLIHIIPSNQINSLKISHKSTINILFRISFNLMNNLQILIISHVTYNDLRYLFEIKNTFLTFQQLHTLKIQSTNFNGLDRERIFVLQKIFSQMPKLRICQIPLMDVNDFDDLIPTFTLEQLIIDYCTTICLGK</sequence>
<dbReference type="Proteomes" id="UP000663874">
    <property type="component" value="Unassembled WGS sequence"/>
</dbReference>
<dbReference type="EMBL" id="CAJOAX010000050">
    <property type="protein sequence ID" value="CAF3493235.1"/>
    <property type="molecule type" value="Genomic_DNA"/>
</dbReference>
<gene>
    <name evidence="5" type="ORF">FNK824_LOCUS637</name>
    <name evidence="4" type="ORF">OTI717_LOCUS1260</name>
    <name evidence="2" type="ORF">RFH988_LOCUS2187</name>
    <name evidence="3" type="ORF">SEV965_LOCUS6580</name>
</gene>
<feature type="domain" description="F-box" evidence="1">
    <location>
        <begin position="5"/>
        <end position="63"/>
    </location>
</feature>
<dbReference type="AlphaFoldDB" id="A0A813QJ66"/>
<evidence type="ECO:0000313" key="3">
    <source>
        <dbReference type="EMBL" id="CAF0919732.1"/>
    </source>
</evidence>
<evidence type="ECO:0000313" key="6">
    <source>
        <dbReference type="Proteomes" id="UP000663882"/>
    </source>
</evidence>
<dbReference type="EMBL" id="CAJNOO010000046">
    <property type="protein sequence ID" value="CAF0767671.1"/>
    <property type="molecule type" value="Genomic_DNA"/>
</dbReference>
<protein>
    <recommendedName>
        <fullName evidence="1">F-box domain-containing protein</fullName>
    </recommendedName>
</protein>
<dbReference type="Proteomes" id="UP000663823">
    <property type="component" value="Unassembled WGS sequence"/>
</dbReference>
<dbReference type="PROSITE" id="PS50181">
    <property type="entry name" value="FBOX"/>
    <property type="match status" value="1"/>
</dbReference>
<evidence type="ECO:0000259" key="1">
    <source>
        <dbReference type="PROSITE" id="PS50181"/>
    </source>
</evidence>
<dbReference type="Proteomes" id="UP000663882">
    <property type="component" value="Unassembled WGS sequence"/>
</dbReference>
<name>A0A813QJ66_9BILA</name>
<evidence type="ECO:0000313" key="2">
    <source>
        <dbReference type="EMBL" id="CAF0767671.1"/>
    </source>
</evidence>
<dbReference type="InterPro" id="IPR001810">
    <property type="entry name" value="F-box_dom"/>
</dbReference>
<proteinExistence type="predicted"/>
<accession>A0A813QJ66</accession>
<reference evidence="2" key="1">
    <citation type="submission" date="2021-02" db="EMBL/GenBank/DDBJ databases">
        <authorList>
            <person name="Nowell W R."/>
        </authorList>
    </citation>
    <scope>NUCLEOTIDE SEQUENCE</scope>
</reference>